<evidence type="ECO:0000256" key="2">
    <source>
        <dbReference type="ARBA" id="ARBA00022692"/>
    </source>
</evidence>
<evidence type="ECO:0000256" key="4">
    <source>
        <dbReference type="ARBA" id="ARBA00023136"/>
    </source>
</evidence>
<feature type="transmembrane region" description="Helical" evidence="6">
    <location>
        <begin position="55"/>
        <end position="77"/>
    </location>
</feature>
<dbReference type="GO" id="GO:0030026">
    <property type="term" value="P:intracellular manganese ion homeostasis"/>
    <property type="evidence" value="ECO:0007669"/>
    <property type="project" value="InterPro"/>
</dbReference>
<sequence length="240" mass="24501">MTTPETTPHSNEPHQSSETSKLNWLRAGVLGANDGIVSTALVLLSVIAAGSSRGAILTAGAAAVIAGAISMALGEYVSVSTQRDTERALIAKESAELRDFPEEEHEELVEILSDYGIPSHIAEDAARGIESNNPLSAHLRLELGIDGEDLTNPWAAAFSSAIAFILGAILPMLAALLTTPANGALVVTVVTILTLALTGFVSAKLSATHSGKAAIRLVIGGALGLAVSYGIGLLFGAAVA</sequence>
<feature type="transmembrane region" description="Helical" evidence="6">
    <location>
        <begin position="183"/>
        <end position="203"/>
    </location>
</feature>
<keyword evidence="4 6" id="KW-0472">Membrane</keyword>
<dbReference type="PATRIC" id="fig|1408189.4.peg.401"/>
<dbReference type="CDD" id="cd02432">
    <property type="entry name" value="Nodulin-21_like_1"/>
    <property type="match status" value="1"/>
</dbReference>
<dbReference type="PANTHER" id="PTHR31851">
    <property type="entry name" value="FE(2+)/MN(2+) TRANSPORTER PCL1"/>
    <property type="match status" value="1"/>
</dbReference>
<keyword evidence="8" id="KW-1185">Reference proteome</keyword>
<dbReference type="KEGG" id="clw:CLAC_02015"/>
<dbReference type="GO" id="GO:0005384">
    <property type="term" value="F:manganese ion transmembrane transporter activity"/>
    <property type="evidence" value="ECO:0007669"/>
    <property type="project" value="InterPro"/>
</dbReference>
<name>A0A0K2GY40_9CORY</name>
<feature type="transmembrane region" description="Helical" evidence="6">
    <location>
        <begin position="24"/>
        <end position="49"/>
    </location>
</feature>
<dbReference type="STRING" id="1408189.CLAC_02015"/>
<accession>A0A0K2GY40</accession>
<evidence type="ECO:0000313" key="7">
    <source>
        <dbReference type="EMBL" id="ALA66707.1"/>
    </source>
</evidence>
<gene>
    <name evidence="7" type="ORF">CLAC_02015</name>
</gene>
<dbReference type="GO" id="GO:0012505">
    <property type="term" value="C:endomembrane system"/>
    <property type="evidence" value="ECO:0007669"/>
    <property type="project" value="UniProtKB-SubCell"/>
</dbReference>
<proteinExistence type="predicted"/>
<evidence type="ECO:0000256" key="3">
    <source>
        <dbReference type="ARBA" id="ARBA00022989"/>
    </source>
</evidence>
<feature type="transmembrane region" description="Helical" evidence="6">
    <location>
        <begin position="215"/>
        <end position="239"/>
    </location>
</feature>
<evidence type="ECO:0000313" key="8">
    <source>
        <dbReference type="Proteomes" id="UP000058446"/>
    </source>
</evidence>
<dbReference type="EMBL" id="CP006841">
    <property type="protein sequence ID" value="ALA66707.1"/>
    <property type="molecule type" value="Genomic_DNA"/>
</dbReference>
<dbReference type="Pfam" id="PF01988">
    <property type="entry name" value="VIT1"/>
    <property type="match status" value="1"/>
</dbReference>
<dbReference type="InterPro" id="IPR008217">
    <property type="entry name" value="Ccc1_fam"/>
</dbReference>
<organism evidence="7 8">
    <name type="scientific">Corynebacterium lactis RW2-5</name>
    <dbReference type="NCBI Taxonomy" id="1408189"/>
    <lineage>
        <taxon>Bacteria</taxon>
        <taxon>Bacillati</taxon>
        <taxon>Actinomycetota</taxon>
        <taxon>Actinomycetes</taxon>
        <taxon>Mycobacteriales</taxon>
        <taxon>Corynebacteriaceae</taxon>
        <taxon>Corynebacterium</taxon>
    </lineage>
</organism>
<dbReference type="Proteomes" id="UP000058446">
    <property type="component" value="Chromosome"/>
</dbReference>
<evidence type="ECO:0000256" key="5">
    <source>
        <dbReference type="SAM" id="MobiDB-lite"/>
    </source>
</evidence>
<reference evidence="7 8" key="1">
    <citation type="submission" date="2013-10" db="EMBL/GenBank/DDBJ databases">
        <title>Complete genome sequence of Corynebacterium lactis DSM 45799(T), isolated from raw cow milk.</title>
        <authorList>
            <person name="Ruckert C."/>
            <person name="Albersmeier A."/>
            <person name="Lipski A."/>
            <person name="Kalinowski J."/>
        </authorList>
    </citation>
    <scope>NUCLEOTIDE SEQUENCE [LARGE SCALE GENOMIC DNA]</scope>
    <source>
        <strain evidence="7 8">RW2-5</strain>
    </source>
</reference>
<feature type="transmembrane region" description="Helical" evidence="6">
    <location>
        <begin position="154"/>
        <end position="177"/>
    </location>
</feature>
<dbReference type="AlphaFoldDB" id="A0A0K2GY40"/>
<feature type="region of interest" description="Disordered" evidence="5">
    <location>
        <begin position="1"/>
        <end position="20"/>
    </location>
</feature>
<evidence type="ECO:0000256" key="6">
    <source>
        <dbReference type="SAM" id="Phobius"/>
    </source>
</evidence>
<dbReference type="RefSeq" id="WP_053411470.1">
    <property type="nucleotide sequence ID" value="NZ_CP006841.1"/>
</dbReference>
<keyword evidence="3 6" id="KW-1133">Transmembrane helix</keyword>
<evidence type="ECO:0000256" key="1">
    <source>
        <dbReference type="ARBA" id="ARBA00004127"/>
    </source>
</evidence>
<keyword evidence="2 6" id="KW-0812">Transmembrane</keyword>
<comment type="subcellular location">
    <subcellularLocation>
        <location evidence="1">Endomembrane system</location>
        <topology evidence="1">Multi-pass membrane protein</topology>
    </subcellularLocation>
</comment>
<protein>
    <submittedName>
        <fullName evidence="7">Membrane protein</fullName>
    </submittedName>
</protein>